<keyword evidence="3" id="KW-1185">Reference proteome</keyword>
<name>A0ABU5GW25_9BACT</name>
<gene>
    <name evidence="2" type="ORF">SYV04_00885</name>
</gene>
<evidence type="ECO:0000256" key="1">
    <source>
        <dbReference type="ARBA" id="ARBA00009600"/>
    </source>
</evidence>
<dbReference type="InterPro" id="IPR003774">
    <property type="entry name" value="AlgH-like"/>
</dbReference>
<comment type="caution">
    <text evidence="2">The sequence shown here is derived from an EMBL/GenBank/DDBJ whole genome shotgun (WGS) entry which is preliminary data.</text>
</comment>
<dbReference type="Proteomes" id="UP001291309">
    <property type="component" value="Unassembled WGS sequence"/>
</dbReference>
<dbReference type="EMBL" id="JAXIVS010000001">
    <property type="protein sequence ID" value="MDY7224909.1"/>
    <property type="molecule type" value="Genomic_DNA"/>
</dbReference>
<sequence>MRPPSPRLLFTLVVVAALLMLGVLPRVFDWLQEQERASRPPRAGLFLVARPGRVDRNFDKTVVLLIEVGPDRTWGLVLNRLRTPQDTPLPADVMRWGGPVTPERRTTLIRARENPEGARRILEGLSWREGVALEGDTLTFAGVAGWRPGQLEQELARGGWVLMDASAEQVFSEPGVLWAECIARHF</sequence>
<dbReference type="PANTHER" id="PTHR30327">
    <property type="entry name" value="UNCHARACTERIZED PROTEIN YQGE"/>
    <property type="match status" value="1"/>
</dbReference>
<accession>A0ABU5GW25</accession>
<organism evidence="2 3">
    <name type="scientific">Hyalangium rubrum</name>
    <dbReference type="NCBI Taxonomy" id="3103134"/>
    <lineage>
        <taxon>Bacteria</taxon>
        <taxon>Pseudomonadati</taxon>
        <taxon>Myxococcota</taxon>
        <taxon>Myxococcia</taxon>
        <taxon>Myxococcales</taxon>
        <taxon>Cystobacterineae</taxon>
        <taxon>Archangiaceae</taxon>
        <taxon>Hyalangium</taxon>
    </lineage>
</organism>
<comment type="similarity">
    <text evidence="1">Belongs to the UPF0301 (AlgH) family.</text>
</comment>
<proteinExistence type="inferred from homology"/>
<reference evidence="2 3" key="1">
    <citation type="submission" date="2023-12" db="EMBL/GenBank/DDBJ databases">
        <title>the genome sequence of Hyalangium sp. s54d21.</title>
        <authorList>
            <person name="Zhang X."/>
        </authorList>
    </citation>
    <scope>NUCLEOTIDE SEQUENCE [LARGE SCALE GENOMIC DNA]</scope>
    <source>
        <strain evidence="3">s54d21</strain>
    </source>
</reference>
<evidence type="ECO:0000313" key="2">
    <source>
        <dbReference type="EMBL" id="MDY7224909.1"/>
    </source>
</evidence>
<dbReference type="Pfam" id="PF02622">
    <property type="entry name" value="DUF179"/>
    <property type="match status" value="1"/>
</dbReference>
<dbReference type="RefSeq" id="WP_321543635.1">
    <property type="nucleotide sequence ID" value="NZ_JAXIVS010000001.1"/>
</dbReference>
<dbReference type="Gene3D" id="3.40.1740.10">
    <property type="entry name" value="VC0467-like"/>
    <property type="match status" value="1"/>
</dbReference>
<evidence type="ECO:0000313" key="3">
    <source>
        <dbReference type="Proteomes" id="UP001291309"/>
    </source>
</evidence>
<dbReference type="PANTHER" id="PTHR30327:SF1">
    <property type="entry name" value="UPF0301 PROTEIN YQGE"/>
    <property type="match status" value="1"/>
</dbReference>
<dbReference type="SUPFAM" id="SSF143456">
    <property type="entry name" value="VC0467-like"/>
    <property type="match status" value="1"/>
</dbReference>
<protein>
    <submittedName>
        <fullName evidence="2">YqgE/AlgH family protein</fullName>
    </submittedName>
</protein>